<dbReference type="SUPFAM" id="SSF46689">
    <property type="entry name" value="Homeodomain-like"/>
    <property type="match status" value="1"/>
</dbReference>
<dbReference type="EMBL" id="CP017141">
    <property type="protein sequence ID" value="AOM75768.1"/>
    <property type="molecule type" value="Genomic_DNA"/>
</dbReference>
<evidence type="ECO:0000259" key="3">
    <source>
        <dbReference type="PROSITE" id="PS50977"/>
    </source>
</evidence>
<dbReference type="Gene3D" id="1.10.357.10">
    <property type="entry name" value="Tetracycline Repressor, domain 2"/>
    <property type="match status" value="1"/>
</dbReference>
<dbReference type="GO" id="GO:0003677">
    <property type="term" value="F:DNA binding"/>
    <property type="evidence" value="ECO:0007669"/>
    <property type="project" value="UniProtKB-UniRule"/>
</dbReference>
<accession>A0A1D7QAR2</accession>
<dbReference type="KEGG" id="psty:BFS30_00425"/>
<dbReference type="RefSeq" id="WP_069377466.1">
    <property type="nucleotide sequence ID" value="NZ_CP017141.1"/>
</dbReference>
<dbReference type="Proteomes" id="UP000094313">
    <property type="component" value="Chromosome"/>
</dbReference>
<evidence type="ECO:0000256" key="2">
    <source>
        <dbReference type="PROSITE-ProRule" id="PRU00335"/>
    </source>
</evidence>
<sequence>MNNYKETEKLRDSRRTKRKLYDAVGDILKTEGYSGLGPNNIARYADVHKKLIYRYFVGPQELIESYILEKDYWTRSYKKLPEIVEANRHDFGRSLAENMLEENLEYFSDSPELQNIILWEINGRSQMMNKIARFRESIKSELFELTDPHFEGSSVNFRAIEAILISGINYLVLHSKNSGSNFCELDIKKESDRREVVKALKQLVGWAFDAAAKKA</sequence>
<gene>
    <name evidence="4" type="ORF">BFS30_00425</name>
</gene>
<name>A0A1D7QAR2_9SPHI</name>
<feature type="domain" description="HTH tetR-type" evidence="3">
    <location>
        <begin position="14"/>
        <end position="74"/>
    </location>
</feature>
<evidence type="ECO:0000256" key="1">
    <source>
        <dbReference type="ARBA" id="ARBA00023125"/>
    </source>
</evidence>
<reference evidence="4 5" key="1">
    <citation type="submission" date="2016-08" db="EMBL/GenBank/DDBJ databases">
        <authorList>
            <person name="Seilhamer J.J."/>
        </authorList>
    </citation>
    <scope>NUCLEOTIDE SEQUENCE [LARGE SCALE GENOMIC DNA]</scope>
    <source>
        <strain evidence="4 5">DX4</strain>
    </source>
</reference>
<protein>
    <recommendedName>
        <fullName evidence="3">HTH tetR-type domain-containing protein</fullName>
    </recommendedName>
</protein>
<dbReference type="InterPro" id="IPR009057">
    <property type="entry name" value="Homeodomain-like_sf"/>
</dbReference>
<evidence type="ECO:0000313" key="5">
    <source>
        <dbReference type="Proteomes" id="UP000094313"/>
    </source>
</evidence>
<dbReference type="AlphaFoldDB" id="A0A1D7QAR2"/>
<feature type="DNA-binding region" description="H-T-H motif" evidence="2">
    <location>
        <begin position="37"/>
        <end position="56"/>
    </location>
</feature>
<evidence type="ECO:0000313" key="4">
    <source>
        <dbReference type="EMBL" id="AOM75768.1"/>
    </source>
</evidence>
<organism evidence="4 5">
    <name type="scientific">Pedobacter steynii</name>
    <dbReference type="NCBI Taxonomy" id="430522"/>
    <lineage>
        <taxon>Bacteria</taxon>
        <taxon>Pseudomonadati</taxon>
        <taxon>Bacteroidota</taxon>
        <taxon>Sphingobacteriia</taxon>
        <taxon>Sphingobacteriales</taxon>
        <taxon>Sphingobacteriaceae</taxon>
        <taxon>Pedobacter</taxon>
    </lineage>
</organism>
<dbReference type="OrthoDB" id="836882at2"/>
<dbReference type="InterPro" id="IPR001647">
    <property type="entry name" value="HTH_TetR"/>
</dbReference>
<keyword evidence="5" id="KW-1185">Reference proteome</keyword>
<proteinExistence type="predicted"/>
<dbReference type="PROSITE" id="PS50977">
    <property type="entry name" value="HTH_TETR_2"/>
    <property type="match status" value="1"/>
</dbReference>
<keyword evidence="1 2" id="KW-0238">DNA-binding</keyword>